<comment type="caution">
    <text evidence="1">The sequence shown here is derived from an EMBL/GenBank/DDBJ whole genome shotgun (WGS) entry which is preliminary data.</text>
</comment>
<gene>
    <name evidence="1" type="ORF">CWB96_22930</name>
</gene>
<sequence length="76" mass="9058">LLYLRTALLLISLFFKKSYFLERSVVIEQPLCVVFVFIKYLKKQDHYFRWGNSYPDMLKAYRGTVEHVGFVSAWSS</sequence>
<protein>
    <submittedName>
        <fullName evidence="1">Polyketide cyclase</fullName>
    </submittedName>
</protein>
<feature type="non-terminal residue" evidence="1">
    <location>
        <position position="76"/>
    </location>
</feature>
<proteinExistence type="predicted"/>
<reference evidence="1 2" key="1">
    <citation type="submission" date="2017-12" db="EMBL/GenBank/DDBJ databases">
        <authorList>
            <person name="Paulsen S."/>
            <person name="Gram L.K."/>
        </authorList>
    </citation>
    <scope>NUCLEOTIDE SEQUENCE [LARGE SCALE GENOMIC DNA]</scope>
    <source>
        <strain evidence="1 2">S2231</strain>
    </source>
</reference>
<organism evidence="1 2">
    <name type="scientific">Pseudoalteromonas citrea</name>
    <dbReference type="NCBI Taxonomy" id="43655"/>
    <lineage>
        <taxon>Bacteria</taxon>
        <taxon>Pseudomonadati</taxon>
        <taxon>Pseudomonadota</taxon>
        <taxon>Gammaproteobacteria</taxon>
        <taxon>Alteromonadales</taxon>
        <taxon>Pseudoalteromonadaceae</taxon>
        <taxon>Pseudoalteromonas</taxon>
    </lineage>
</organism>
<dbReference type="Proteomes" id="UP000307706">
    <property type="component" value="Unassembled WGS sequence"/>
</dbReference>
<dbReference type="EMBL" id="PNCL01000307">
    <property type="protein sequence ID" value="TMP50211.1"/>
    <property type="molecule type" value="Genomic_DNA"/>
</dbReference>
<evidence type="ECO:0000313" key="1">
    <source>
        <dbReference type="EMBL" id="TMP50211.1"/>
    </source>
</evidence>
<evidence type="ECO:0000313" key="2">
    <source>
        <dbReference type="Proteomes" id="UP000307706"/>
    </source>
</evidence>
<name>A0A5S3XB32_9GAMM</name>
<reference evidence="2" key="2">
    <citation type="submission" date="2019-06" db="EMBL/GenBank/DDBJ databases">
        <title>Co-occurence of chitin degradation, pigmentation and bioactivity in marine Pseudoalteromonas.</title>
        <authorList>
            <person name="Sonnenschein E.C."/>
            <person name="Bech P.K."/>
        </authorList>
    </citation>
    <scope>NUCLEOTIDE SEQUENCE [LARGE SCALE GENOMIC DNA]</scope>
    <source>
        <strain evidence="2">S2231</strain>
    </source>
</reference>
<dbReference type="AlphaFoldDB" id="A0A5S3XB32"/>
<feature type="non-terminal residue" evidence="1">
    <location>
        <position position="1"/>
    </location>
</feature>
<accession>A0A5S3XB32</accession>